<evidence type="ECO:0000256" key="2">
    <source>
        <dbReference type="SAM" id="SignalP"/>
    </source>
</evidence>
<keyword evidence="4" id="KW-1185">Reference proteome</keyword>
<organism evidence="3 4">
    <name type="scientific">Actinacidiphila glaucinigra</name>
    <dbReference type="NCBI Taxonomy" id="235986"/>
    <lineage>
        <taxon>Bacteria</taxon>
        <taxon>Bacillati</taxon>
        <taxon>Actinomycetota</taxon>
        <taxon>Actinomycetes</taxon>
        <taxon>Kitasatosporales</taxon>
        <taxon>Streptomycetaceae</taxon>
        <taxon>Actinacidiphila</taxon>
    </lineage>
</organism>
<keyword evidence="2" id="KW-0732">Signal</keyword>
<proteinExistence type="predicted"/>
<dbReference type="Proteomes" id="UP000198280">
    <property type="component" value="Unassembled WGS sequence"/>
</dbReference>
<evidence type="ECO:0008006" key="5">
    <source>
        <dbReference type="Google" id="ProtNLM"/>
    </source>
</evidence>
<protein>
    <recommendedName>
        <fullName evidence="5">ATP/GTP-binding protein</fullName>
    </recommendedName>
</protein>
<gene>
    <name evidence="3" type="ORF">SAMN05216252_12164</name>
</gene>
<evidence type="ECO:0000313" key="4">
    <source>
        <dbReference type="Proteomes" id="UP000198280"/>
    </source>
</evidence>
<sequence>MLRRPLAALAVTSGLLVAAMSPAVADTGVVCPSRGSCQVGVTVPGKSGGTTPSNQGTGSGPSSRRCVDTLQDVEVPCYLKDLGWWSPNCYFKVMEPQPPTGDPAWQGHKPGDGAVYDAYCPDEGPPVQWRAAPPPGMDGSVDPAQLAAEAVKRLPIDGPDIGVVPEPGKTGVVGMPVWLWNRTSPRTWGPAVESVTAGGITVTATAHVSQIVWDMGDGHTVTCGAGTPYKESEGAKDSPSCGYRYATTSNGGEGDVFWVTATATWDVHWGGGGQRGDLTTTGSSQVQLRVGEVQVLGQ</sequence>
<accession>A0A239LSP7</accession>
<dbReference type="OrthoDB" id="3742379at2"/>
<dbReference type="RefSeq" id="WP_143681672.1">
    <property type="nucleotide sequence ID" value="NZ_FZOF01000021.1"/>
</dbReference>
<feature type="region of interest" description="Disordered" evidence="1">
    <location>
        <begin position="42"/>
        <end position="64"/>
    </location>
</feature>
<feature type="chain" id="PRO_5013031832" description="ATP/GTP-binding protein" evidence="2">
    <location>
        <begin position="26"/>
        <end position="298"/>
    </location>
</feature>
<name>A0A239LSP7_9ACTN</name>
<reference evidence="3 4" key="1">
    <citation type="submission" date="2017-06" db="EMBL/GenBank/DDBJ databases">
        <authorList>
            <person name="Kim H.J."/>
            <person name="Triplett B.A."/>
        </authorList>
    </citation>
    <scope>NUCLEOTIDE SEQUENCE [LARGE SCALE GENOMIC DNA]</scope>
    <source>
        <strain evidence="3 4">CGMCC 4.1858</strain>
    </source>
</reference>
<evidence type="ECO:0000313" key="3">
    <source>
        <dbReference type="EMBL" id="SNT33707.1"/>
    </source>
</evidence>
<dbReference type="EMBL" id="FZOF01000021">
    <property type="protein sequence ID" value="SNT33707.1"/>
    <property type="molecule type" value="Genomic_DNA"/>
</dbReference>
<dbReference type="AlphaFoldDB" id="A0A239LSP7"/>
<feature type="compositionally biased region" description="Polar residues" evidence="1">
    <location>
        <begin position="49"/>
        <end position="62"/>
    </location>
</feature>
<feature type="signal peptide" evidence="2">
    <location>
        <begin position="1"/>
        <end position="25"/>
    </location>
</feature>
<evidence type="ECO:0000256" key="1">
    <source>
        <dbReference type="SAM" id="MobiDB-lite"/>
    </source>
</evidence>